<evidence type="ECO:0000259" key="7">
    <source>
        <dbReference type="PROSITE" id="PS51900"/>
    </source>
</evidence>
<evidence type="ECO:0000259" key="6">
    <source>
        <dbReference type="PROSITE" id="PS51898"/>
    </source>
</evidence>
<comment type="caution">
    <text evidence="8">The sequence shown here is derived from an EMBL/GenBank/DDBJ whole genome shotgun (WGS) entry which is preliminary data.</text>
</comment>
<protein>
    <submittedName>
        <fullName evidence="8">Site-specific integrase</fullName>
    </submittedName>
</protein>
<dbReference type="PROSITE" id="PS51900">
    <property type="entry name" value="CB"/>
    <property type="match status" value="1"/>
</dbReference>
<dbReference type="InterPro" id="IPR044068">
    <property type="entry name" value="CB"/>
</dbReference>
<dbReference type="Pfam" id="PF00589">
    <property type="entry name" value="Phage_integrase"/>
    <property type="match status" value="1"/>
</dbReference>
<keyword evidence="1" id="KW-0229">DNA integration</keyword>
<evidence type="ECO:0000256" key="1">
    <source>
        <dbReference type="ARBA" id="ARBA00022908"/>
    </source>
</evidence>
<dbReference type="RefSeq" id="WP_344861955.1">
    <property type="nucleotide sequence ID" value="NZ_BAAAZN010000008.1"/>
</dbReference>
<dbReference type="SUPFAM" id="SSF56349">
    <property type="entry name" value="DNA breaking-rejoining enzymes"/>
    <property type="match status" value="1"/>
</dbReference>
<dbReference type="InterPro" id="IPR050090">
    <property type="entry name" value="Tyrosine_recombinase_XerCD"/>
</dbReference>
<name>A0ABP6WJH6_9PSEU</name>
<evidence type="ECO:0000313" key="8">
    <source>
        <dbReference type="EMBL" id="GAA3552539.1"/>
    </source>
</evidence>
<evidence type="ECO:0000256" key="3">
    <source>
        <dbReference type="ARBA" id="ARBA00023172"/>
    </source>
</evidence>
<dbReference type="EMBL" id="BAAAZN010000008">
    <property type="protein sequence ID" value="GAA3552539.1"/>
    <property type="molecule type" value="Genomic_DNA"/>
</dbReference>
<dbReference type="Gene3D" id="1.10.150.130">
    <property type="match status" value="1"/>
</dbReference>
<feature type="compositionally biased region" description="Basic residues" evidence="5">
    <location>
        <begin position="441"/>
        <end position="459"/>
    </location>
</feature>
<dbReference type="InterPro" id="IPR011010">
    <property type="entry name" value="DNA_brk_join_enz"/>
</dbReference>
<accession>A0ABP6WJH6</accession>
<feature type="domain" description="Tyr recombinase" evidence="6">
    <location>
        <begin position="181"/>
        <end position="430"/>
    </location>
</feature>
<organism evidence="8 9">
    <name type="scientific">Amycolatopsis ultiminotia</name>
    <dbReference type="NCBI Taxonomy" id="543629"/>
    <lineage>
        <taxon>Bacteria</taxon>
        <taxon>Bacillati</taxon>
        <taxon>Actinomycetota</taxon>
        <taxon>Actinomycetes</taxon>
        <taxon>Pseudonocardiales</taxon>
        <taxon>Pseudonocardiaceae</taxon>
        <taxon>Amycolatopsis</taxon>
    </lineage>
</organism>
<dbReference type="PANTHER" id="PTHR30349">
    <property type="entry name" value="PHAGE INTEGRASE-RELATED"/>
    <property type="match status" value="1"/>
</dbReference>
<evidence type="ECO:0000256" key="5">
    <source>
        <dbReference type="SAM" id="MobiDB-lite"/>
    </source>
</evidence>
<gene>
    <name evidence="8" type="ORF">GCM10022222_40210</name>
</gene>
<dbReference type="InterPro" id="IPR004107">
    <property type="entry name" value="Integrase_SAM-like_N"/>
</dbReference>
<keyword evidence="9" id="KW-1185">Reference proteome</keyword>
<proteinExistence type="predicted"/>
<dbReference type="Gene3D" id="1.10.443.10">
    <property type="entry name" value="Intergrase catalytic core"/>
    <property type="match status" value="1"/>
</dbReference>
<dbReference type="InterPro" id="IPR002104">
    <property type="entry name" value="Integrase_catalytic"/>
</dbReference>
<dbReference type="Pfam" id="PF14659">
    <property type="entry name" value="Phage_int_SAM_3"/>
    <property type="match status" value="1"/>
</dbReference>
<keyword evidence="3" id="KW-0233">DNA recombination</keyword>
<dbReference type="PROSITE" id="PS51898">
    <property type="entry name" value="TYR_RECOMBINASE"/>
    <property type="match status" value="1"/>
</dbReference>
<dbReference type="InterPro" id="IPR010998">
    <property type="entry name" value="Integrase_recombinase_N"/>
</dbReference>
<keyword evidence="2 4" id="KW-0238">DNA-binding</keyword>
<feature type="region of interest" description="Disordered" evidence="5">
    <location>
        <begin position="1"/>
        <end position="25"/>
    </location>
</feature>
<evidence type="ECO:0000256" key="2">
    <source>
        <dbReference type="ARBA" id="ARBA00023125"/>
    </source>
</evidence>
<feature type="region of interest" description="Disordered" evidence="5">
    <location>
        <begin position="438"/>
        <end position="459"/>
    </location>
</feature>
<feature type="domain" description="Core-binding (CB)" evidence="7">
    <location>
        <begin position="77"/>
        <end position="160"/>
    </location>
</feature>
<dbReference type="InterPro" id="IPR013762">
    <property type="entry name" value="Integrase-like_cat_sf"/>
</dbReference>
<evidence type="ECO:0000313" key="9">
    <source>
        <dbReference type="Proteomes" id="UP001500689"/>
    </source>
</evidence>
<feature type="compositionally biased region" description="Basic and acidic residues" evidence="5">
    <location>
        <begin position="1"/>
        <end position="10"/>
    </location>
</feature>
<dbReference type="Proteomes" id="UP001500689">
    <property type="component" value="Unassembled WGS sequence"/>
</dbReference>
<dbReference type="PANTHER" id="PTHR30349:SF91">
    <property type="entry name" value="INTA PROTEIN"/>
    <property type="match status" value="1"/>
</dbReference>
<evidence type="ECO:0000256" key="4">
    <source>
        <dbReference type="PROSITE-ProRule" id="PRU01248"/>
    </source>
</evidence>
<reference evidence="9" key="1">
    <citation type="journal article" date="2019" name="Int. J. Syst. Evol. Microbiol.">
        <title>The Global Catalogue of Microorganisms (GCM) 10K type strain sequencing project: providing services to taxonomists for standard genome sequencing and annotation.</title>
        <authorList>
            <consortium name="The Broad Institute Genomics Platform"/>
            <consortium name="The Broad Institute Genome Sequencing Center for Infectious Disease"/>
            <person name="Wu L."/>
            <person name="Ma J."/>
        </authorList>
    </citation>
    <scope>NUCLEOTIDE SEQUENCE [LARGE SCALE GENOMIC DNA]</scope>
    <source>
        <strain evidence="9">JCM 16898</strain>
    </source>
</reference>
<sequence length="459" mass="52221">MPRKKREEGTRAPNGASSIYLGKDGKWHGRVTMGIRDDGKPDRRHVERKTEPEVIEAVRALEKQRDSGKVKKAGRSWTVEKWLTHWLNNIALPSVRYKAGNAYRTAVNRHLIPNLGAHRVDKIEPEHFEKLYAKMLKAGLKSATAHQVHRTARTAFGEAWRRGHIVRNPVELAKPPRVEETEIEPFAANEIGRLLVAALSRRNGARFVLALALGTRQGETIGLKWSRLDRENRALRIAKQLQRQTWQHGCDNPHKCGAKYHKVKSCPEDCKRHRRKPCPPPCPPDCTSHARWCPQRHGGGLVEVEVKSSAGRRGIVLPDRLYELLITHEEQQAKEREHAGSEWCEGGWMFTQPTGKPLDPRRDLDDWKALLEEAGVREARLHDARHTAATVLLVLGVPERAVMEFMGWSNGAMAKRYQHMTGGLRRDIADQLNAYLWKPERKGKGKKQKGRKKGNRDGD</sequence>